<organism evidence="3 4">
    <name type="scientific">Alicyclobacillus mengziensis</name>
    <dbReference type="NCBI Taxonomy" id="2931921"/>
    <lineage>
        <taxon>Bacteria</taxon>
        <taxon>Bacillati</taxon>
        <taxon>Bacillota</taxon>
        <taxon>Bacilli</taxon>
        <taxon>Bacillales</taxon>
        <taxon>Alicyclobacillaceae</taxon>
        <taxon>Alicyclobacillus</taxon>
    </lineage>
</organism>
<keyword evidence="2" id="KW-0812">Transmembrane</keyword>
<dbReference type="KEGG" id="afx:JZ786_12235"/>
<keyword evidence="2" id="KW-0472">Membrane</keyword>
<evidence type="ECO:0000256" key="2">
    <source>
        <dbReference type="SAM" id="Phobius"/>
    </source>
</evidence>
<evidence type="ECO:0000313" key="4">
    <source>
        <dbReference type="Proteomes" id="UP000663505"/>
    </source>
</evidence>
<reference evidence="3 4" key="1">
    <citation type="submission" date="2021-02" db="EMBL/GenBank/DDBJ databases">
        <title>Alicyclobacillus curvatus sp. nov. and Alicyclobacillus mengziensis sp. nov., two acidophilic bacteria isolated from acid mine drainage.</title>
        <authorList>
            <person name="Huang Y."/>
        </authorList>
    </citation>
    <scope>NUCLEOTIDE SEQUENCE [LARGE SCALE GENOMIC DNA]</scope>
    <source>
        <strain evidence="3 4">S30H14</strain>
    </source>
</reference>
<gene>
    <name evidence="3" type="ORF">JZ786_12235</name>
</gene>
<feature type="region of interest" description="Disordered" evidence="1">
    <location>
        <begin position="132"/>
        <end position="196"/>
    </location>
</feature>
<sequence length="240" mass="26668">MVSIIIYTVLLFGLIVLFFFGTRFNRRQLQSGKSQGFLNVISSLIQTNRRLWSMPTAENSGQRQKFVDEEHPEVKKALRVLSDMYEEFQENIEAVREDVALTLEASHQQAEIRVRQLEDRVARLEQQLREAVGRGEGADTLANTDEPEASAAAASTRTERDVSTTSQPEGREEVQSAPDLDKSASVSPEPGPGINSTYSEILNRLQTGASREEIARSLGVGLTEVDIVARIFLPTGYKKG</sequence>
<dbReference type="RefSeq" id="WP_206654734.1">
    <property type="nucleotide sequence ID" value="NZ_CP071182.1"/>
</dbReference>
<accession>A0A9X7Z5M3</accession>
<evidence type="ECO:0008006" key="5">
    <source>
        <dbReference type="Google" id="ProtNLM"/>
    </source>
</evidence>
<dbReference type="Proteomes" id="UP000663505">
    <property type="component" value="Chromosome"/>
</dbReference>
<feature type="transmembrane region" description="Helical" evidence="2">
    <location>
        <begin position="6"/>
        <end position="24"/>
    </location>
</feature>
<proteinExistence type="predicted"/>
<evidence type="ECO:0000313" key="3">
    <source>
        <dbReference type="EMBL" id="QSO45363.1"/>
    </source>
</evidence>
<feature type="compositionally biased region" description="Basic and acidic residues" evidence="1">
    <location>
        <begin position="169"/>
        <end position="182"/>
    </location>
</feature>
<keyword evidence="2" id="KW-1133">Transmembrane helix</keyword>
<keyword evidence="4" id="KW-1185">Reference proteome</keyword>
<protein>
    <recommendedName>
        <fullName evidence="5">DUF2802 domain-containing protein</fullName>
    </recommendedName>
</protein>
<evidence type="ECO:0000256" key="1">
    <source>
        <dbReference type="SAM" id="MobiDB-lite"/>
    </source>
</evidence>
<name>A0A9X7Z5M3_9BACL</name>
<dbReference type="AlphaFoldDB" id="A0A9X7Z5M3"/>
<dbReference type="EMBL" id="CP071182">
    <property type="protein sequence ID" value="QSO45363.1"/>
    <property type="molecule type" value="Genomic_DNA"/>
</dbReference>